<dbReference type="RefSeq" id="WP_038497696.1">
    <property type="nucleotide sequence ID" value="NZ_BCTH01000020.1"/>
</dbReference>
<evidence type="ECO:0000256" key="1">
    <source>
        <dbReference type="SAM" id="SignalP"/>
    </source>
</evidence>
<proteinExistence type="predicted"/>
<gene>
    <name evidence="2" type="ORF">GJA_5324</name>
</gene>
<evidence type="ECO:0000313" key="3">
    <source>
        <dbReference type="Proteomes" id="UP000027604"/>
    </source>
</evidence>
<name>W0VE17_9BURK</name>
<sequence>MIKALLTLALGASTAAAAAAPSPLQHIRIDAGGVDVELIDVPPDTPPELSYRAQGTCQPEVEITTVGEVLQARHLKSCHGKGDHEGTVFTLRLSAQSSFSLELGAGGVRISGGMAQYKRIDLAVKVGGIHNHRRDLALERRRPFLVGAAASLQRDTGEQAMQVALTYGGISLY</sequence>
<dbReference type="HOGENOM" id="CLU_1545558_0_0_4"/>
<keyword evidence="3" id="KW-1185">Reference proteome</keyword>
<organism evidence="2 3">
    <name type="scientific">Janthinobacterium agaricidamnosum NBRC 102515 = DSM 9628</name>
    <dbReference type="NCBI Taxonomy" id="1349767"/>
    <lineage>
        <taxon>Bacteria</taxon>
        <taxon>Pseudomonadati</taxon>
        <taxon>Pseudomonadota</taxon>
        <taxon>Betaproteobacteria</taxon>
        <taxon>Burkholderiales</taxon>
        <taxon>Oxalobacteraceae</taxon>
        <taxon>Janthinobacterium</taxon>
    </lineage>
</organism>
<keyword evidence="1" id="KW-0732">Signal</keyword>
<dbReference type="EMBL" id="HG322949">
    <property type="protein sequence ID" value="CDG85920.1"/>
    <property type="molecule type" value="Genomic_DNA"/>
</dbReference>
<evidence type="ECO:0000313" key="2">
    <source>
        <dbReference type="EMBL" id="CDG85920.1"/>
    </source>
</evidence>
<dbReference type="OrthoDB" id="8774802at2"/>
<feature type="signal peptide" evidence="1">
    <location>
        <begin position="1"/>
        <end position="19"/>
    </location>
</feature>
<reference evidence="2 3" key="1">
    <citation type="journal article" date="2015" name="Genome Announc.">
        <title>Genome Sequence of Mushroom Soft-Rot Pathogen Janthinobacterium agaricidamnosum.</title>
        <authorList>
            <person name="Graupner K."/>
            <person name="Lackner G."/>
            <person name="Hertweck C."/>
        </authorList>
    </citation>
    <scope>NUCLEOTIDE SEQUENCE [LARGE SCALE GENOMIC DNA]</scope>
    <source>
        <strain evidence="3">NBRC 102515 / DSM 9628</strain>
    </source>
</reference>
<dbReference type="STRING" id="1349767.GJA_5324"/>
<feature type="chain" id="PRO_5004798288" description="DUF4402 domain-containing protein" evidence="1">
    <location>
        <begin position="20"/>
        <end position="173"/>
    </location>
</feature>
<dbReference type="AlphaFoldDB" id="W0VE17"/>
<protein>
    <recommendedName>
        <fullName evidence="4">DUF4402 domain-containing protein</fullName>
    </recommendedName>
</protein>
<dbReference type="PATRIC" id="fig|1349767.4.peg.1918"/>
<accession>W0VE17</accession>
<dbReference type="KEGG" id="jag:GJA_5324"/>
<evidence type="ECO:0008006" key="4">
    <source>
        <dbReference type="Google" id="ProtNLM"/>
    </source>
</evidence>
<dbReference type="Proteomes" id="UP000027604">
    <property type="component" value="Chromosome I"/>
</dbReference>